<evidence type="ECO:0000256" key="1">
    <source>
        <dbReference type="ARBA" id="ARBA00022527"/>
    </source>
</evidence>
<proteinExistence type="predicted"/>
<evidence type="ECO:0000313" key="3">
    <source>
        <dbReference type="EMBL" id="MFB9678073.1"/>
    </source>
</evidence>
<dbReference type="EMBL" id="JBHMBS010000010">
    <property type="protein sequence ID" value="MFB9678073.1"/>
    <property type="molecule type" value="Genomic_DNA"/>
</dbReference>
<evidence type="ECO:0000313" key="4">
    <source>
        <dbReference type="Proteomes" id="UP001589610"/>
    </source>
</evidence>
<feature type="domain" description="Histidine kinase/HSP90-like ATPase" evidence="2">
    <location>
        <begin position="16"/>
        <end position="132"/>
    </location>
</feature>
<dbReference type="RefSeq" id="WP_386159022.1">
    <property type="nucleotide sequence ID" value="NZ_JBHMBS010000010.1"/>
</dbReference>
<name>A0ABV5TG22_9ACTN</name>
<dbReference type="GO" id="GO:0005524">
    <property type="term" value="F:ATP binding"/>
    <property type="evidence" value="ECO:0007669"/>
    <property type="project" value="UniProtKB-KW"/>
</dbReference>
<keyword evidence="1" id="KW-0418">Kinase</keyword>
<gene>
    <name evidence="3" type="ORF">ACFFRH_21545</name>
</gene>
<dbReference type="CDD" id="cd16936">
    <property type="entry name" value="HATPase_RsbW-like"/>
    <property type="match status" value="1"/>
</dbReference>
<dbReference type="Proteomes" id="UP001589610">
    <property type="component" value="Unassembled WGS sequence"/>
</dbReference>
<keyword evidence="3" id="KW-0067">ATP-binding</keyword>
<keyword evidence="4" id="KW-1185">Reference proteome</keyword>
<dbReference type="InterPro" id="IPR036890">
    <property type="entry name" value="HATPase_C_sf"/>
</dbReference>
<sequence>MIAGTPYGLRTVCWDIPRDPATVGEARRMTRDTFTGWGLPSGFVDDAVLVVGELVANATVYGEEPIRLSPWGMAQGVCVRVTDHGSGWPRPLDLGQDASHGRGLAIVEAPADRWGVVPVKAGGGGKTVWAAWEVPCSGAAVGCADLTPVSRLHERVDRPV</sequence>
<keyword evidence="1" id="KW-0723">Serine/threonine-protein kinase</keyword>
<dbReference type="InterPro" id="IPR003594">
    <property type="entry name" value="HATPase_dom"/>
</dbReference>
<evidence type="ECO:0000259" key="2">
    <source>
        <dbReference type="Pfam" id="PF13581"/>
    </source>
</evidence>
<accession>A0ABV5TG22</accession>
<protein>
    <submittedName>
        <fullName evidence="3">ATP-binding protein</fullName>
    </submittedName>
</protein>
<dbReference type="SUPFAM" id="SSF55874">
    <property type="entry name" value="ATPase domain of HSP90 chaperone/DNA topoisomerase II/histidine kinase"/>
    <property type="match status" value="1"/>
</dbReference>
<comment type="caution">
    <text evidence="3">The sequence shown here is derived from an EMBL/GenBank/DDBJ whole genome shotgun (WGS) entry which is preliminary data.</text>
</comment>
<dbReference type="Gene3D" id="3.30.565.10">
    <property type="entry name" value="Histidine kinase-like ATPase, C-terminal domain"/>
    <property type="match status" value="1"/>
</dbReference>
<organism evidence="3 4">
    <name type="scientific">Streptosporangium vulgare</name>
    <dbReference type="NCBI Taxonomy" id="46190"/>
    <lineage>
        <taxon>Bacteria</taxon>
        <taxon>Bacillati</taxon>
        <taxon>Actinomycetota</taxon>
        <taxon>Actinomycetes</taxon>
        <taxon>Streptosporangiales</taxon>
        <taxon>Streptosporangiaceae</taxon>
        <taxon>Streptosporangium</taxon>
    </lineage>
</organism>
<dbReference type="PANTHER" id="PTHR35526:SF3">
    <property type="entry name" value="ANTI-SIGMA-F FACTOR RSBW"/>
    <property type="match status" value="1"/>
</dbReference>
<keyword evidence="3" id="KW-0547">Nucleotide-binding</keyword>
<keyword evidence="1" id="KW-0808">Transferase</keyword>
<dbReference type="Pfam" id="PF13581">
    <property type="entry name" value="HATPase_c_2"/>
    <property type="match status" value="1"/>
</dbReference>
<dbReference type="InterPro" id="IPR050267">
    <property type="entry name" value="Anti-sigma-factor_SerPK"/>
</dbReference>
<dbReference type="PANTHER" id="PTHR35526">
    <property type="entry name" value="ANTI-SIGMA-F FACTOR RSBW-RELATED"/>
    <property type="match status" value="1"/>
</dbReference>
<reference evidence="3 4" key="1">
    <citation type="submission" date="2024-09" db="EMBL/GenBank/DDBJ databases">
        <authorList>
            <person name="Sun Q."/>
            <person name="Mori K."/>
        </authorList>
    </citation>
    <scope>NUCLEOTIDE SEQUENCE [LARGE SCALE GENOMIC DNA]</scope>
    <source>
        <strain evidence="3 4">JCM 3028</strain>
    </source>
</reference>